<keyword evidence="2" id="KW-1133">Transmembrane helix</keyword>
<name>A0A9W8UUJ2_9HYPO</name>
<evidence type="ECO:0000313" key="3">
    <source>
        <dbReference type="EMBL" id="KAJ4180352.1"/>
    </source>
</evidence>
<keyword evidence="2" id="KW-0472">Membrane</keyword>
<dbReference type="AlphaFoldDB" id="A0A9W8UUJ2"/>
<evidence type="ECO:0000256" key="1">
    <source>
        <dbReference type="SAM" id="MobiDB-lite"/>
    </source>
</evidence>
<keyword evidence="2" id="KW-0812">Transmembrane</keyword>
<proteinExistence type="predicted"/>
<organism evidence="3 4">
    <name type="scientific">Fusarium falciforme</name>
    <dbReference type="NCBI Taxonomy" id="195108"/>
    <lineage>
        <taxon>Eukaryota</taxon>
        <taxon>Fungi</taxon>
        <taxon>Dikarya</taxon>
        <taxon>Ascomycota</taxon>
        <taxon>Pezizomycotina</taxon>
        <taxon>Sordariomycetes</taxon>
        <taxon>Hypocreomycetidae</taxon>
        <taxon>Hypocreales</taxon>
        <taxon>Nectriaceae</taxon>
        <taxon>Fusarium</taxon>
        <taxon>Fusarium solani species complex</taxon>
    </lineage>
</organism>
<feature type="transmembrane region" description="Helical" evidence="2">
    <location>
        <begin position="164"/>
        <end position="183"/>
    </location>
</feature>
<keyword evidence="4" id="KW-1185">Reference proteome</keyword>
<evidence type="ECO:0000256" key="2">
    <source>
        <dbReference type="SAM" id="Phobius"/>
    </source>
</evidence>
<feature type="compositionally biased region" description="Polar residues" evidence="1">
    <location>
        <begin position="109"/>
        <end position="120"/>
    </location>
</feature>
<feature type="region of interest" description="Disordered" evidence="1">
    <location>
        <begin position="213"/>
        <end position="281"/>
    </location>
</feature>
<feature type="region of interest" description="Disordered" evidence="1">
    <location>
        <begin position="1"/>
        <end position="21"/>
    </location>
</feature>
<gene>
    <name evidence="3" type="ORF">NW755_011845</name>
</gene>
<accession>A0A9W8UUJ2</accession>
<dbReference type="EMBL" id="JAOQAV010000049">
    <property type="protein sequence ID" value="KAJ4180352.1"/>
    <property type="molecule type" value="Genomic_DNA"/>
</dbReference>
<evidence type="ECO:0000313" key="4">
    <source>
        <dbReference type="Proteomes" id="UP001152087"/>
    </source>
</evidence>
<feature type="compositionally biased region" description="Basic and acidic residues" evidence="1">
    <location>
        <begin position="263"/>
        <end position="281"/>
    </location>
</feature>
<feature type="region of interest" description="Disordered" evidence="1">
    <location>
        <begin position="102"/>
        <end position="132"/>
    </location>
</feature>
<dbReference type="Proteomes" id="UP001152087">
    <property type="component" value="Unassembled WGS sequence"/>
</dbReference>
<feature type="compositionally biased region" description="Basic and acidic residues" evidence="1">
    <location>
        <begin position="213"/>
        <end position="256"/>
    </location>
</feature>
<protein>
    <submittedName>
        <fullName evidence="3">Uncharacterized protein</fullName>
    </submittedName>
</protein>
<reference evidence="3" key="1">
    <citation type="submission" date="2022-09" db="EMBL/GenBank/DDBJ databases">
        <title>Fusarium specimens isolated from Avocado Roots.</title>
        <authorList>
            <person name="Stajich J."/>
            <person name="Roper C."/>
            <person name="Heimlech-Rivalta G."/>
        </authorList>
    </citation>
    <scope>NUCLEOTIDE SEQUENCE</scope>
    <source>
        <strain evidence="3">A02</strain>
    </source>
</reference>
<sequence>MTERHPPTPATGDDSLSMGPPKKLLEAEECALMYFDAQTYPGGEPLPHTLWFHESWTGFDAPMNILFGEMDDKPMVFILPHTLEGIPKREIIFEGIMRFHGPKPKRSEQGPSSPDSQADNQDADAGRRSTFRDSADRARGVFSGIRLPTFRFPSAQWWYNKLKLLVKALLILAVIFAVIFAGFKLVHHGPQLREMIVSKFESISQGRSHTDHFNADRDHFNMGRDHYNTDKDPFNADKEQVKADTHNSKADQDRSKATKATKATKDRSKAAKDQFETNRDNIKTDKGQFKFDKNADGNHIRGSWTKPDDTRITFEASKTSGDHVTEIKFVQSEEQFIKDENDKVLFSLNRITRFFVTLIGGDEHDEKLDKIIDGIGTVSSKGNTKASSRWWWWW</sequence>
<comment type="caution">
    <text evidence="3">The sequence shown here is derived from an EMBL/GenBank/DDBJ whole genome shotgun (WGS) entry which is preliminary data.</text>
</comment>